<gene>
    <name evidence="6" type="ORF">MMF98_20435</name>
</gene>
<dbReference type="Proteomes" id="UP001139447">
    <property type="component" value="Unassembled WGS sequence"/>
</dbReference>
<dbReference type="InterPro" id="IPR000847">
    <property type="entry name" value="LysR_HTH_N"/>
</dbReference>
<comment type="caution">
    <text evidence="6">The sequence shown here is derived from an EMBL/GenBank/DDBJ whole genome shotgun (WGS) entry which is preliminary data.</text>
</comment>
<evidence type="ECO:0000256" key="4">
    <source>
        <dbReference type="ARBA" id="ARBA00023163"/>
    </source>
</evidence>
<dbReference type="Gene3D" id="1.10.10.10">
    <property type="entry name" value="Winged helix-like DNA-binding domain superfamily/Winged helix DNA-binding domain"/>
    <property type="match status" value="1"/>
</dbReference>
<dbReference type="InterPro" id="IPR050950">
    <property type="entry name" value="HTH-type_LysR_regulators"/>
</dbReference>
<dbReference type="PANTHER" id="PTHR30419">
    <property type="entry name" value="HTH-TYPE TRANSCRIPTIONAL REGULATOR YBHD"/>
    <property type="match status" value="1"/>
</dbReference>
<protein>
    <submittedName>
        <fullName evidence="6">LysR family transcriptional regulator</fullName>
    </submittedName>
</protein>
<evidence type="ECO:0000313" key="6">
    <source>
        <dbReference type="EMBL" id="MCJ0765588.1"/>
    </source>
</evidence>
<comment type="similarity">
    <text evidence="1">Belongs to the LysR transcriptional regulatory family.</text>
</comment>
<reference evidence="6" key="1">
    <citation type="submission" date="2022-03" db="EMBL/GenBank/DDBJ databases">
        <authorList>
            <person name="Woo C.Y."/>
        </authorList>
    </citation>
    <scope>NUCLEOTIDE SEQUENCE</scope>
    <source>
        <strain evidence="6">CYS-02</strain>
    </source>
</reference>
<dbReference type="PRINTS" id="PR00039">
    <property type="entry name" value="HTHLYSR"/>
</dbReference>
<dbReference type="SUPFAM" id="SSF53850">
    <property type="entry name" value="Periplasmic binding protein-like II"/>
    <property type="match status" value="1"/>
</dbReference>
<dbReference type="PROSITE" id="PS50931">
    <property type="entry name" value="HTH_LYSR"/>
    <property type="match status" value="1"/>
</dbReference>
<organism evidence="6 7">
    <name type="scientific">Variovorax terrae</name>
    <dbReference type="NCBI Taxonomy" id="2923278"/>
    <lineage>
        <taxon>Bacteria</taxon>
        <taxon>Pseudomonadati</taxon>
        <taxon>Pseudomonadota</taxon>
        <taxon>Betaproteobacteria</taxon>
        <taxon>Burkholderiales</taxon>
        <taxon>Comamonadaceae</taxon>
        <taxon>Variovorax</taxon>
    </lineage>
</organism>
<dbReference type="InterPro" id="IPR005119">
    <property type="entry name" value="LysR_subst-bd"/>
</dbReference>
<evidence type="ECO:0000259" key="5">
    <source>
        <dbReference type="PROSITE" id="PS50931"/>
    </source>
</evidence>
<dbReference type="AlphaFoldDB" id="A0A9X2AP97"/>
<dbReference type="Pfam" id="PF00126">
    <property type="entry name" value="HTH_1"/>
    <property type="match status" value="1"/>
</dbReference>
<dbReference type="InterPro" id="IPR036388">
    <property type="entry name" value="WH-like_DNA-bd_sf"/>
</dbReference>
<keyword evidence="4" id="KW-0804">Transcription</keyword>
<evidence type="ECO:0000256" key="3">
    <source>
        <dbReference type="ARBA" id="ARBA00023125"/>
    </source>
</evidence>
<dbReference type="Gene3D" id="3.40.190.290">
    <property type="match status" value="1"/>
</dbReference>
<dbReference type="GO" id="GO:0005829">
    <property type="term" value="C:cytosol"/>
    <property type="evidence" value="ECO:0007669"/>
    <property type="project" value="TreeGrafter"/>
</dbReference>
<dbReference type="CDD" id="cd08440">
    <property type="entry name" value="PBP2_LTTR_like_4"/>
    <property type="match status" value="1"/>
</dbReference>
<dbReference type="EMBL" id="JALGBI010000003">
    <property type="protein sequence ID" value="MCJ0765588.1"/>
    <property type="molecule type" value="Genomic_DNA"/>
</dbReference>
<accession>A0A9X2AP97</accession>
<feature type="domain" description="HTH lysR-type" evidence="5">
    <location>
        <begin position="3"/>
        <end position="60"/>
    </location>
</feature>
<dbReference type="RefSeq" id="WP_243309152.1">
    <property type="nucleotide sequence ID" value="NZ_JALGBI010000003.1"/>
</dbReference>
<dbReference type="InterPro" id="IPR036390">
    <property type="entry name" value="WH_DNA-bd_sf"/>
</dbReference>
<keyword evidence="3" id="KW-0238">DNA-binding</keyword>
<dbReference type="SUPFAM" id="SSF46785">
    <property type="entry name" value="Winged helix' DNA-binding domain"/>
    <property type="match status" value="1"/>
</dbReference>
<keyword evidence="2" id="KW-0805">Transcription regulation</keyword>
<evidence type="ECO:0000256" key="1">
    <source>
        <dbReference type="ARBA" id="ARBA00009437"/>
    </source>
</evidence>
<evidence type="ECO:0000256" key="2">
    <source>
        <dbReference type="ARBA" id="ARBA00023015"/>
    </source>
</evidence>
<dbReference type="GO" id="GO:0003700">
    <property type="term" value="F:DNA-binding transcription factor activity"/>
    <property type="evidence" value="ECO:0007669"/>
    <property type="project" value="InterPro"/>
</dbReference>
<dbReference type="GO" id="GO:0003677">
    <property type="term" value="F:DNA binding"/>
    <property type="evidence" value="ECO:0007669"/>
    <property type="project" value="UniProtKB-KW"/>
</dbReference>
<keyword evidence="7" id="KW-1185">Reference proteome</keyword>
<dbReference type="Pfam" id="PF03466">
    <property type="entry name" value="LysR_substrate"/>
    <property type="match status" value="1"/>
</dbReference>
<evidence type="ECO:0000313" key="7">
    <source>
        <dbReference type="Proteomes" id="UP001139447"/>
    </source>
</evidence>
<proteinExistence type="inferred from homology"/>
<sequence length="309" mass="33617">MKVTLRQIEGFLATADALSFSRGAQKLHVTQSAFSQLIREMEAALDVRLFDRTTRKVVLTEAGRSLMLKMRSGLQAIEEACLDAQAISRLEKGHVSVGALPSLACGYVTQALGDLRRMHPGVSVSLHEAQNPDLLEMVLQGQVEFSVCAQVPASQELVFDGLFTEELVAVVPAHHPLAGKARQSWKKLARVPLILMTHHSSTRRTIAEALLESGLPDKPAYEVASLHTAVSMVRAGMGAAIMPLTALLEMNLDQLATCRLSGPVPLRRIAICRRRDRVASAAALEVSHLVRMRVNQSLRQGILPSSAIE</sequence>
<name>A0A9X2AP97_9BURK</name>
<dbReference type="FunFam" id="1.10.10.10:FF:000001">
    <property type="entry name" value="LysR family transcriptional regulator"/>
    <property type="match status" value="1"/>
</dbReference>